<dbReference type="HOGENOM" id="CLU_000288_21_7_1"/>
<evidence type="ECO:0000259" key="2">
    <source>
        <dbReference type="PROSITE" id="PS50011"/>
    </source>
</evidence>
<dbReference type="FunFam" id="1.10.510.10:FF:001424">
    <property type="entry name" value="Protein kinase superfamily protein"/>
    <property type="match status" value="1"/>
</dbReference>
<feature type="non-terminal residue" evidence="3">
    <location>
        <position position="1"/>
    </location>
</feature>
<protein>
    <recommendedName>
        <fullName evidence="2">Protein kinase domain-containing protein</fullName>
    </recommendedName>
</protein>
<dbReference type="SMART" id="SM00220">
    <property type="entry name" value="S_TKc"/>
    <property type="match status" value="1"/>
</dbReference>
<dbReference type="Gene3D" id="3.30.200.20">
    <property type="entry name" value="Phosphorylase Kinase, domain 1"/>
    <property type="match status" value="1"/>
</dbReference>
<evidence type="ECO:0000313" key="4">
    <source>
        <dbReference type="Proteomes" id="UP000001514"/>
    </source>
</evidence>
<dbReference type="PROSITE" id="PS50011">
    <property type="entry name" value="PROTEIN_KINASE_DOM"/>
    <property type="match status" value="1"/>
</dbReference>
<evidence type="ECO:0000256" key="1">
    <source>
        <dbReference type="ARBA" id="ARBA00022729"/>
    </source>
</evidence>
<dbReference type="GO" id="GO:0004672">
    <property type="term" value="F:protein kinase activity"/>
    <property type="evidence" value="ECO:0007669"/>
    <property type="project" value="InterPro"/>
</dbReference>
<dbReference type="PROSITE" id="PS00108">
    <property type="entry name" value="PROTEIN_KINASE_ST"/>
    <property type="match status" value="1"/>
</dbReference>
<keyword evidence="1" id="KW-0732">Signal</keyword>
<dbReference type="eggNOG" id="ENOG502QUXB">
    <property type="taxonomic scope" value="Eukaryota"/>
</dbReference>
<organism evidence="4">
    <name type="scientific">Selaginella moellendorffii</name>
    <name type="common">Spikemoss</name>
    <dbReference type="NCBI Taxonomy" id="88036"/>
    <lineage>
        <taxon>Eukaryota</taxon>
        <taxon>Viridiplantae</taxon>
        <taxon>Streptophyta</taxon>
        <taxon>Embryophyta</taxon>
        <taxon>Tracheophyta</taxon>
        <taxon>Lycopodiopsida</taxon>
        <taxon>Selaginellales</taxon>
        <taxon>Selaginellaceae</taxon>
        <taxon>Selaginella</taxon>
    </lineage>
</organism>
<dbReference type="Gene3D" id="1.10.510.10">
    <property type="entry name" value="Transferase(Phosphotransferase) domain 1"/>
    <property type="match status" value="1"/>
</dbReference>
<dbReference type="GO" id="GO:0005524">
    <property type="term" value="F:ATP binding"/>
    <property type="evidence" value="ECO:0007669"/>
    <property type="project" value="InterPro"/>
</dbReference>
<dbReference type="SUPFAM" id="SSF56112">
    <property type="entry name" value="Protein kinase-like (PK-like)"/>
    <property type="match status" value="1"/>
</dbReference>
<dbReference type="Proteomes" id="UP000001514">
    <property type="component" value="Unassembled WGS sequence"/>
</dbReference>
<feature type="domain" description="Protein kinase" evidence="2">
    <location>
        <begin position="1"/>
        <end position="177"/>
    </location>
</feature>
<reference evidence="3 4" key="1">
    <citation type="journal article" date="2011" name="Science">
        <title>The Selaginella genome identifies genetic changes associated with the evolution of vascular plants.</title>
        <authorList>
            <person name="Banks J.A."/>
            <person name="Nishiyama T."/>
            <person name="Hasebe M."/>
            <person name="Bowman J.L."/>
            <person name="Gribskov M."/>
            <person name="dePamphilis C."/>
            <person name="Albert V.A."/>
            <person name="Aono N."/>
            <person name="Aoyama T."/>
            <person name="Ambrose B.A."/>
            <person name="Ashton N.W."/>
            <person name="Axtell M.J."/>
            <person name="Barker E."/>
            <person name="Barker M.S."/>
            <person name="Bennetzen J.L."/>
            <person name="Bonawitz N.D."/>
            <person name="Chapple C."/>
            <person name="Cheng C."/>
            <person name="Correa L.G."/>
            <person name="Dacre M."/>
            <person name="DeBarry J."/>
            <person name="Dreyer I."/>
            <person name="Elias M."/>
            <person name="Engstrom E.M."/>
            <person name="Estelle M."/>
            <person name="Feng L."/>
            <person name="Finet C."/>
            <person name="Floyd S.K."/>
            <person name="Frommer W.B."/>
            <person name="Fujita T."/>
            <person name="Gramzow L."/>
            <person name="Gutensohn M."/>
            <person name="Harholt J."/>
            <person name="Hattori M."/>
            <person name="Heyl A."/>
            <person name="Hirai T."/>
            <person name="Hiwatashi Y."/>
            <person name="Ishikawa M."/>
            <person name="Iwata M."/>
            <person name="Karol K.G."/>
            <person name="Koehler B."/>
            <person name="Kolukisaoglu U."/>
            <person name="Kubo M."/>
            <person name="Kurata T."/>
            <person name="Lalonde S."/>
            <person name="Li K."/>
            <person name="Li Y."/>
            <person name="Litt A."/>
            <person name="Lyons E."/>
            <person name="Manning G."/>
            <person name="Maruyama T."/>
            <person name="Michael T.P."/>
            <person name="Mikami K."/>
            <person name="Miyazaki S."/>
            <person name="Morinaga S."/>
            <person name="Murata T."/>
            <person name="Mueller-Roeber B."/>
            <person name="Nelson D.R."/>
            <person name="Obara M."/>
            <person name="Oguri Y."/>
            <person name="Olmstead R.G."/>
            <person name="Onodera N."/>
            <person name="Petersen B.L."/>
            <person name="Pils B."/>
            <person name="Prigge M."/>
            <person name="Rensing S.A."/>
            <person name="Riano-Pachon D.M."/>
            <person name="Roberts A.W."/>
            <person name="Sato Y."/>
            <person name="Scheller H.V."/>
            <person name="Schulz B."/>
            <person name="Schulz C."/>
            <person name="Shakirov E.V."/>
            <person name="Shibagaki N."/>
            <person name="Shinohara N."/>
            <person name="Shippen D.E."/>
            <person name="Soerensen I."/>
            <person name="Sotooka R."/>
            <person name="Sugimoto N."/>
            <person name="Sugita M."/>
            <person name="Sumikawa N."/>
            <person name="Tanurdzic M."/>
            <person name="Theissen G."/>
            <person name="Ulvskov P."/>
            <person name="Wakazuki S."/>
            <person name="Weng J.K."/>
            <person name="Willats W.W."/>
            <person name="Wipf D."/>
            <person name="Wolf P.G."/>
            <person name="Yang L."/>
            <person name="Zimmer A.D."/>
            <person name="Zhu Q."/>
            <person name="Mitros T."/>
            <person name="Hellsten U."/>
            <person name="Loque D."/>
            <person name="Otillar R."/>
            <person name="Salamov A."/>
            <person name="Schmutz J."/>
            <person name="Shapiro H."/>
            <person name="Lindquist E."/>
            <person name="Lucas S."/>
            <person name="Rokhsar D."/>
            <person name="Grigoriev I.V."/>
        </authorList>
    </citation>
    <scope>NUCLEOTIDE SEQUENCE [LARGE SCALE GENOMIC DNA]</scope>
</reference>
<dbReference type="InterPro" id="IPR011009">
    <property type="entry name" value="Kinase-like_dom_sf"/>
</dbReference>
<name>D8S1K2_SELML</name>
<sequence length="177" mass="19918">YSTVYEGVLHNKMKLAVKKLSAQHAQKQFIAEVQALGGISHINIVKLHGFCAEASHRLLVYEFMPNGSLDRWIFSDSKNKLDWKLRHSIALDTARGLAYLHEESRDSIIHLDIKPQNILLGDKFEAKVADFGMAKLLMDKDENGVLTGVRGTPGYLAPEWLMHSTATKKCDVYSYGM</sequence>
<feature type="non-terminal residue" evidence="3">
    <location>
        <position position="177"/>
    </location>
</feature>
<dbReference type="InParanoid" id="D8S1K2"/>
<evidence type="ECO:0000313" key="3">
    <source>
        <dbReference type="EMBL" id="EFJ21869.1"/>
    </source>
</evidence>
<keyword evidence="4" id="KW-1185">Reference proteome</keyword>
<proteinExistence type="predicted"/>
<dbReference type="PANTHER" id="PTHR47976">
    <property type="entry name" value="G-TYPE LECTIN S-RECEPTOR-LIKE SERINE/THREONINE-PROTEIN KINASE SD2-5"/>
    <property type="match status" value="1"/>
</dbReference>
<dbReference type="EMBL" id="GL377598">
    <property type="protein sequence ID" value="EFJ21869.1"/>
    <property type="molecule type" value="Genomic_DNA"/>
</dbReference>
<dbReference type="InterPro" id="IPR051343">
    <property type="entry name" value="G-type_lectin_kinases/EP1-like"/>
</dbReference>
<gene>
    <name evidence="3" type="ORF">SELMODRAFT_72636</name>
</gene>
<dbReference type="OMA" id="MHSTATK"/>
<dbReference type="InterPro" id="IPR008271">
    <property type="entry name" value="Ser/Thr_kinase_AS"/>
</dbReference>
<dbReference type="Pfam" id="PF00069">
    <property type="entry name" value="Pkinase"/>
    <property type="match status" value="1"/>
</dbReference>
<dbReference type="Gramene" id="EFJ21869">
    <property type="protein sequence ID" value="EFJ21869"/>
    <property type="gene ID" value="SELMODRAFT_72636"/>
</dbReference>
<accession>D8S1K2</accession>
<dbReference type="KEGG" id="smo:SELMODRAFT_72636"/>
<dbReference type="AlphaFoldDB" id="D8S1K2"/>
<dbReference type="InterPro" id="IPR000719">
    <property type="entry name" value="Prot_kinase_dom"/>
</dbReference>